<sequence length="130" mass="15089">MLNKLDFLPLNVSGENYVRWTMDVRTHLISLQLDNAIINPNSLTEVDRAKAMILIRIHLDEVLKLEYASVGNPQILWEALTNRFDHQKAILLPEARNRWTHLLVMDFKTVNEYNSDVCRIKSILESCGEN</sequence>
<dbReference type="EMBL" id="JAVIJP010000005">
    <property type="protein sequence ID" value="KAL3652147.1"/>
    <property type="molecule type" value="Genomic_DNA"/>
</dbReference>
<reference evidence="2" key="1">
    <citation type="journal article" date="2024" name="IScience">
        <title>Strigolactones Initiate the Formation of Haustorium-like Structures in Castilleja.</title>
        <authorList>
            <person name="Buerger M."/>
            <person name="Peterson D."/>
            <person name="Chory J."/>
        </authorList>
    </citation>
    <scope>NUCLEOTIDE SEQUENCE [LARGE SCALE GENOMIC DNA]</scope>
</reference>
<name>A0ABD3EEG9_9LAMI</name>
<gene>
    <name evidence="1" type="ORF">CASFOL_001828</name>
</gene>
<dbReference type="Proteomes" id="UP001632038">
    <property type="component" value="Unassembled WGS sequence"/>
</dbReference>
<accession>A0ABD3EEG9</accession>
<evidence type="ECO:0000313" key="1">
    <source>
        <dbReference type="EMBL" id="KAL3652147.1"/>
    </source>
</evidence>
<keyword evidence="2" id="KW-1185">Reference proteome</keyword>
<comment type="caution">
    <text evidence="1">The sequence shown here is derived from an EMBL/GenBank/DDBJ whole genome shotgun (WGS) entry which is preliminary data.</text>
</comment>
<organism evidence="1 2">
    <name type="scientific">Castilleja foliolosa</name>
    <dbReference type="NCBI Taxonomy" id="1961234"/>
    <lineage>
        <taxon>Eukaryota</taxon>
        <taxon>Viridiplantae</taxon>
        <taxon>Streptophyta</taxon>
        <taxon>Embryophyta</taxon>
        <taxon>Tracheophyta</taxon>
        <taxon>Spermatophyta</taxon>
        <taxon>Magnoliopsida</taxon>
        <taxon>eudicotyledons</taxon>
        <taxon>Gunneridae</taxon>
        <taxon>Pentapetalae</taxon>
        <taxon>asterids</taxon>
        <taxon>lamiids</taxon>
        <taxon>Lamiales</taxon>
        <taxon>Orobanchaceae</taxon>
        <taxon>Pedicularideae</taxon>
        <taxon>Castillejinae</taxon>
        <taxon>Castilleja</taxon>
    </lineage>
</organism>
<dbReference type="PANTHER" id="PTHR33325">
    <property type="entry name" value="ZINC FINGER, CCHC-TYPE-RELATED"/>
    <property type="match status" value="1"/>
</dbReference>
<evidence type="ECO:0000313" key="2">
    <source>
        <dbReference type="Proteomes" id="UP001632038"/>
    </source>
</evidence>
<dbReference type="AlphaFoldDB" id="A0ABD3EEG9"/>
<evidence type="ECO:0008006" key="3">
    <source>
        <dbReference type="Google" id="ProtNLM"/>
    </source>
</evidence>
<protein>
    <recommendedName>
        <fullName evidence="3">Gag-pol polyprotein</fullName>
    </recommendedName>
</protein>
<dbReference type="PANTHER" id="PTHR33325:SF11">
    <property type="entry name" value="COLD SHOCK DOMAIN-CONTAINING PROTEIN 4-LIKE"/>
    <property type="match status" value="1"/>
</dbReference>
<proteinExistence type="predicted"/>